<dbReference type="SMART" id="SM00404">
    <property type="entry name" value="PTPc_motif"/>
    <property type="match status" value="1"/>
</dbReference>
<dbReference type="InterPro" id="IPR003595">
    <property type="entry name" value="Tyr_Pase_cat"/>
</dbReference>
<dbReference type="InterPro" id="IPR029021">
    <property type="entry name" value="Prot-tyrosine_phosphatase-like"/>
</dbReference>
<protein>
    <recommendedName>
        <fullName evidence="8">RNA/RNP complex-1-interacting phosphatase</fullName>
    </recommendedName>
</protein>
<feature type="compositionally biased region" description="Basic residues" evidence="3">
    <location>
        <begin position="510"/>
        <end position="519"/>
    </location>
</feature>
<accession>A0A8J2RLE5</accession>
<organism evidence="6 7">
    <name type="scientific">Daphnia galeata</name>
    <dbReference type="NCBI Taxonomy" id="27404"/>
    <lineage>
        <taxon>Eukaryota</taxon>
        <taxon>Metazoa</taxon>
        <taxon>Ecdysozoa</taxon>
        <taxon>Arthropoda</taxon>
        <taxon>Crustacea</taxon>
        <taxon>Branchiopoda</taxon>
        <taxon>Diplostraca</taxon>
        <taxon>Cladocera</taxon>
        <taxon>Anomopoda</taxon>
        <taxon>Daphniidae</taxon>
        <taxon>Daphnia</taxon>
    </lineage>
</organism>
<evidence type="ECO:0000256" key="1">
    <source>
        <dbReference type="ARBA" id="ARBA00022801"/>
    </source>
</evidence>
<evidence type="ECO:0000259" key="5">
    <source>
        <dbReference type="PROSITE" id="PS50056"/>
    </source>
</evidence>
<dbReference type="InterPro" id="IPR000340">
    <property type="entry name" value="Dual-sp_phosphatase_cat-dom"/>
</dbReference>
<evidence type="ECO:0000256" key="3">
    <source>
        <dbReference type="SAM" id="MobiDB-lite"/>
    </source>
</evidence>
<dbReference type="Proteomes" id="UP000789390">
    <property type="component" value="Unassembled WGS sequence"/>
</dbReference>
<keyword evidence="1" id="KW-0378">Hydrolase</keyword>
<dbReference type="AlphaFoldDB" id="A0A8J2RLE5"/>
<evidence type="ECO:0000259" key="4">
    <source>
        <dbReference type="PROSITE" id="PS50054"/>
    </source>
</evidence>
<feature type="compositionally biased region" description="Polar residues" evidence="3">
    <location>
        <begin position="500"/>
        <end position="509"/>
    </location>
</feature>
<feature type="domain" description="Tyrosine-protein phosphatase" evidence="4">
    <location>
        <begin position="32"/>
        <end position="183"/>
    </location>
</feature>
<dbReference type="Pfam" id="PF00782">
    <property type="entry name" value="DSPc"/>
    <property type="match status" value="1"/>
</dbReference>
<evidence type="ECO:0008006" key="8">
    <source>
        <dbReference type="Google" id="ProtNLM"/>
    </source>
</evidence>
<dbReference type="InterPro" id="IPR020422">
    <property type="entry name" value="TYR_PHOSPHATASE_DUAL_dom"/>
</dbReference>
<sequence length="527" mass="60325">MGKSKTALPERWQDYKSIGNKIRGLPIIACKVPLKEEILRNKMQPENWFTPNMLVEMVPNVGCIVDLTATTRYYDPTVFTERGIRHAKIFCEGHVVPKSSTVQSFFQVVDEFLHNLNSRGKVLMVHCTHGLNRTGYLVSRYMVERRGFQPKDAIQAFNDARGHNIERVNYLQDLHRRQNEVCRNPSPLFRSIPHSGLVEQAAAASGYDGSHVFFQGGQSSGRHNQLQEQERYPLDRNQAKGIKRRSPIPRDPRHFALPVSYTPVIDPRHFAPPASYSYNERPSVTSSVTQPSRFGWTRQQESSGHHEPPFRRSNFNEITLHPPTSRNTHRTRSHMFFETESDHVAEVPSVSMQADPYSQPPPPLSTVENPPLSKAAKKNAKRQLRNQLARDRMQRDRSTPPINEEQQKLKLNQSYLPSVAPESSSSRRRDRKERKSHPSNSSIEICYDSRQVEQKEVHPSNSSIEICYDSRQVDPSVQQKKERSRKHKKLAAQEPEKFETTSSADSQLSGKKKRAKRSRVGAEASKP</sequence>
<comment type="caution">
    <text evidence="6">The sequence shown here is derived from an EMBL/GenBank/DDBJ whole genome shotgun (WGS) entry which is preliminary data.</text>
</comment>
<dbReference type="SUPFAM" id="SSF52799">
    <property type="entry name" value="(Phosphotyrosine protein) phosphatases II"/>
    <property type="match status" value="1"/>
</dbReference>
<dbReference type="PANTHER" id="PTHR10367:SF9">
    <property type="entry name" value="DUAL-SPECIFICITY PHOSPHATASE 11 (RNA_RNP COMPLEX 1-INTERACTING)"/>
    <property type="match status" value="1"/>
</dbReference>
<keyword evidence="2" id="KW-0904">Protein phosphatase</keyword>
<dbReference type="SMART" id="SM00195">
    <property type="entry name" value="DSPc"/>
    <property type="match status" value="1"/>
</dbReference>
<proteinExistence type="predicted"/>
<dbReference type="GO" id="GO:0004721">
    <property type="term" value="F:phosphoprotein phosphatase activity"/>
    <property type="evidence" value="ECO:0007669"/>
    <property type="project" value="UniProtKB-KW"/>
</dbReference>
<feature type="compositionally biased region" description="Basic residues" evidence="3">
    <location>
        <begin position="426"/>
        <end position="437"/>
    </location>
</feature>
<dbReference type="InterPro" id="IPR000387">
    <property type="entry name" value="Tyr_Pase_dom"/>
</dbReference>
<feature type="compositionally biased region" description="Polar residues" evidence="3">
    <location>
        <begin position="313"/>
        <end position="326"/>
    </location>
</feature>
<feature type="region of interest" description="Disordered" evidence="3">
    <location>
        <begin position="352"/>
        <end position="527"/>
    </location>
</feature>
<feature type="compositionally biased region" description="Basic residues" evidence="3">
    <location>
        <begin position="375"/>
        <end position="384"/>
    </location>
</feature>
<feature type="compositionally biased region" description="Basic and acidic residues" evidence="3">
    <location>
        <begin position="388"/>
        <end position="398"/>
    </location>
</feature>
<dbReference type="Gene3D" id="3.90.190.10">
    <property type="entry name" value="Protein tyrosine phosphatase superfamily"/>
    <property type="match status" value="1"/>
</dbReference>
<keyword evidence="7" id="KW-1185">Reference proteome</keyword>
<dbReference type="PROSITE" id="PS00383">
    <property type="entry name" value="TYR_PHOSPHATASE_1"/>
    <property type="match status" value="1"/>
</dbReference>
<dbReference type="EMBL" id="CAKKLH010000179">
    <property type="protein sequence ID" value="CAH0105330.1"/>
    <property type="molecule type" value="Genomic_DNA"/>
</dbReference>
<feature type="domain" description="Tyrosine specific protein phosphatases" evidence="5">
    <location>
        <begin position="103"/>
        <end position="172"/>
    </location>
</feature>
<feature type="compositionally biased region" description="Polar residues" evidence="3">
    <location>
        <begin position="276"/>
        <end position="302"/>
    </location>
</feature>
<dbReference type="PROSITE" id="PS50054">
    <property type="entry name" value="TYR_PHOSPHATASE_DUAL"/>
    <property type="match status" value="1"/>
</dbReference>
<reference evidence="6" key="1">
    <citation type="submission" date="2021-11" db="EMBL/GenBank/DDBJ databases">
        <authorList>
            <person name="Schell T."/>
        </authorList>
    </citation>
    <scope>NUCLEOTIDE SEQUENCE</scope>
    <source>
        <strain evidence="6">M5</strain>
    </source>
</reference>
<evidence type="ECO:0000313" key="7">
    <source>
        <dbReference type="Proteomes" id="UP000789390"/>
    </source>
</evidence>
<feature type="region of interest" description="Disordered" evidence="3">
    <location>
        <begin position="276"/>
        <end position="331"/>
    </location>
</feature>
<name>A0A8J2RLE5_9CRUS</name>
<dbReference type="InterPro" id="IPR016130">
    <property type="entry name" value="Tyr_Pase_AS"/>
</dbReference>
<evidence type="ECO:0000313" key="6">
    <source>
        <dbReference type="EMBL" id="CAH0105330.1"/>
    </source>
</evidence>
<dbReference type="InterPro" id="IPR051029">
    <property type="entry name" value="mRNA_Capping_Enz/RNA_Phosphat"/>
</dbReference>
<evidence type="ECO:0000256" key="2">
    <source>
        <dbReference type="ARBA" id="ARBA00022912"/>
    </source>
</evidence>
<dbReference type="GO" id="GO:0004651">
    <property type="term" value="F:polynucleotide 5'-phosphatase activity"/>
    <property type="evidence" value="ECO:0007669"/>
    <property type="project" value="TreeGrafter"/>
</dbReference>
<gene>
    <name evidence="6" type="ORF">DGAL_LOCUS8350</name>
</gene>
<dbReference type="PROSITE" id="PS50056">
    <property type="entry name" value="TYR_PHOSPHATASE_2"/>
    <property type="match status" value="1"/>
</dbReference>
<dbReference type="OrthoDB" id="428974at2759"/>
<dbReference type="PANTHER" id="PTHR10367">
    <property type="entry name" value="MRNA-CAPPING ENZYME"/>
    <property type="match status" value="1"/>
</dbReference>